<keyword evidence="3 5" id="KW-1133">Transmembrane helix</keyword>
<feature type="transmembrane region" description="Helical" evidence="5">
    <location>
        <begin position="128"/>
        <end position="148"/>
    </location>
</feature>
<comment type="caution">
    <text evidence="6">The sequence shown here is derived from an EMBL/GenBank/DDBJ whole genome shotgun (WGS) entry which is preliminary data.</text>
</comment>
<comment type="subcellular location">
    <subcellularLocation>
        <location evidence="1">Membrane</location>
        <topology evidence="1">Multi-pass membrane protein</topology>
    </subcellularLocation>
</comment>
<evidence type="ECO:0000256" key="5">
    <source>
        <dbReference type="SAM" id="Phobius"/>
    </source>
</evidence>
<evidence type="ECO:0000256" key="4">
    <source>
        <dbReference type="ARBA" id="ARBA00023136"/>
    </source>
</evidence>
<evidence type="ECO:0000256" key="3">
    <source>
        <dbReference type="ARBA" id="ARBA00022989"/>
    </source>
</evidence>
<dbReference type="PANTHER" id="PTHR20855">
    <property type="entry name" value="ADIPOR/PROGESTIN RECEPTOR-RELATED"/>
    <property type="match status" value="1"/>
</dbReference>
<keyword evidence="2 5" id="KW-0812">Transmembrane</keyword>
<gene>
    <name evidence="6" type="ORF">J2S63_000925</name>
</gene>
<evidence type="ECO:0000313" key="6">
    <source>
        <dbReference type="EMBL" id="MDR7361372.1"/>
    </source>
</evidence>
<dbReference type="RefSeq" id="WP_310299251.1">
    <property type="nucleotide sequence ID" value="NZ_BAAAPS010000007.1"/>
</dbReference>
<feature type="transmembrane region" description="Helical" evidence="5">
    <location>
        <begin position="155"/>
        <end position="176"/>
    </location>
</feature>
<dbReference type="InterPro" id="IPR004254">
    <property type="entry name" value="AdipoR/HlyIII-related"/>
</dbReference>
<dbReference type="Proteomes" id="UP001183648">
    <property type="component" value="Unassembled WGS sequence"/>
</dbReference>
<feature type="transmembrane region" description="Helical" evidence="5">
    <location>
        <begin position="39"/>
        <end position="60"/>
    </location>
</feature>
<organism evidence="6 7">
    <name type="scientific">Nocardioides marmoribigeumensis</name>
    <dbReference type="NCBI Taxonomy" id="433649"/>
    <lineage>
        <taxon>Bacteria</taxon>
        <taxon>Bacillati</taxon>
        <taxon>Actinomycetota</taxon>
        <taxon>Actinomycetes</taxon>
        <taxon>Propionibacteriales</taxon>
        <taxon>Nocardioidaceae</taxon>
        <taxon>Nocardioides</taxon>
    </lineage>
</organism>
<protein>
    <submittedName>
        <fullName evidence="6">Hemolysin III</fullName>
    </submittedName>
</protein>
<keyword evidence="4 5" id="KW-0472">Membrane</keyword>
<evidence type="ECO:0000256" key="2">
    <source>
        <dbReference type="ARBA" id="ARBA00022692"/>
    </source>
</evidence>
<reference evidence="6 7" key="1">
    <citation type="submission" date="2023-07" db="EMBL/GenBank/DDBJ databases">
        <title>Sequencing the genomes of 1000 actinobacteria strains.</title>
        <authorList>
            <person name="Klenk H.-P."/>
        </authorList>
    </citation>
    <scope>NUCLEOTIDE SEQUENCE [LARGE SCALE GENOMIC DNA]</scope>
    <source>
        <strain evidence="6 7">DSM 19426</strain>
    </source>
</reference>
<feature type="transmembrane region" description="Helical" evidence="5">
    <location>
        <begin position="105"/>
        <end position="122"/>
    </location>
</feature>
<dbReference type="Pfam" id="PF03006">
    <property type="entry name" value="HlyIII"/>
    <property type="match status" value="1"/>
</dbReference>
<sequence length="241" mass="25853">MSEAVPVVAPLASVQERAHQASDLAQALVEEVKPRLRGWLHAAIVPVTLAAGLVLVLTSAPGAARVGSAVFATSALVLFSVSATLHRGRWGLRTNRLLTRLDHACIFLLIAGTYTPFTLLLLDGTRQVLMLSIAWGGALLGATFRVVWTGAPRWLYTPLYIALGWASVFFLGDFLARGGVTVVALIAAGGLLYTVGGVVYGLRRPNPIPSWFEFHEVFHAFTVVAFAAHYTGVTVLTHTLR</sequence>
<keyword evidence="7" id="KW-1185">Reference proteome</keyword>
<evidence type="ECO:0000256" key="1">
    <source>
        <dbReference type="ARBA" id="ARBA00004141"/>
    </source>
</evidence>
<dbReference type="PANTHER" id="PTHR20855:SF3">
    <property type="entry name" value="LD03007P"/>
    <property type="match status" value="1"/>
</dbReference>
<proteinExistence type="predicted"/>
<name>A0ABU2BRV2_9ACTN</name>
<feature type="transmembrane region" description="Helical" evidence="5">
    <location>
        <begin position="66"/>
        <end position="85"/>
    </location>
</feature>
<evidence type="ECO:0000313" key="7">
    <source>
        <dbReference type="Proteomes" id="UP001183648"/>
    </source>
</evidence>
<dbReference type="EMBL" id="JAVDYG010000001">
    <property type="protein sequence ID" value="MDR7361372.1"/>
    <property type="molecule type" value="Genomic_DNA"/>
</dbReference>
<accession>A0ABU2BRV2</accession>
<feature type="transmembrane region" description="Helical" evidence="5">
    <location>
        <begin position="182"/>
        <end position="202"/>
    </location>
</feature>